<evidence type="ECO:0000313" key="13">
    <source>
        <dbReference type="Proteomes" id="UP000011083"/>
    </source>
</evidence>
<feature type="domain" description="Saposin B-type" evidence="11">
    <location>
        <begin position="29"/>
        <end position="109"/>
    </location>
</feature>
<sequence length="125" mass="13025">MNIFASLFVSVAVILALTLSSSTLVAAQDPEVCTICEFAVQYVDGFLQQNYTQEQIISALEAVCAALGPVGQSCDQFVVTYVPAIINYLASGVSPQAACALVGACSSTVAVADQAFKPINTLKIN</sequence>
<keyword evidence="3 10" id="KW-0732">Signal</keyword>
<evidence type="ECO:0000256" key="4">
    <source>
        <dbReference type="ARBA" id="ARBA00022737"/>
    </source>
</evidence>
<dbReference type="VEuPathDB" id="AmoebaDB:ACA1_172950"/>
<name>L8HJ07_ACACF</name>
<dbReference type="InterPro" id="IPR011001">
    <property type="entry name" value="Saposin-like"/>
</dbReference>
<dbReference type="STRING" id="1257118.L8HJ07"/>
<dbReference type="Gene3D" id="1.10.225.10">
    <property type="entry name" value="Saposin-like"/>
    <property type="match status" value="1"/>
</dbReference>
<evidence type="ECO:0000256" key="5">
    <source>
        <dbReference type="ARBA" id="ARBA00023157"/>
    </source>
</evidence>
<comment type="function">
    <text evidence="7">Pulmonary surfactant-associated proteins promote alveolar stability by lowering the surface tension at the air-liquid interface in the peripheral air spaces. SP-B increases the collapse pressure of palmitic acid to nearly 70 millinewtons per meter.</text>
</comment>
<evidence type="ECO:0000256" key="8">
    <source>
        <dbReference type="ARBA" id="ARBA00041094"/>
    </source>
</evidence>
<dbReference type="GeneID" id="14925692"/>
<comment type="subcellular location">
    <subcellularLocation>
        <location evidence="1">Secreted</location>
        <location evidence="1">Extracellular space</location>
    </subcellularLocation>
</comment>
<evidence type="ECO:0000256" key="3">
    <source>
        <dbReference type="ARBA" id="ARBA00022729"/>
    </source>
</evidence>
<evidence type="ECO:0000256" key="10">
    <source>
        <dbReference type="SAM" id="SignalP"/>
    </source>
</evidence>
<dbReference type="Proteomes" id="UP000011083">
    <property type="component" value="Unassembled WGS sequence"/>
</dbReference>
<gene>
    <name evidence="12" type="ORF">ACA1_172950</name>
</gene>
<dbReference type="RefSeq" id="XP_004356568.1">
    <property type="nucleotide sequence ID" value="XM_004356515.1"/>
</dbReference>
<dbReference type="GO" id="GO:0006665">
    <property type="term" value="P:sphingolipid metabolic process"/>
    <property type="evidence" value="ECO:0007669"/>
    <property type="project" value="InterPro"/>
</dbReference>
<dbReference type="GO" id="GO:0005576">
    <property type="term" value="C:extracellular region"/>
    <property type="evidence" value="ECO:0007669"/>
    <property type="project" value="UniProtKB-SubCell"/>
</dbReference>
<dbReference type="SUPFAM" id="SSF47862">
    <property type="entry name" value="Saposin"/>
    <property type="match status" value="1"/>
</dbReference>
<evidence type="ECO:0000256" key="6">
    <source>
        <dbReference type="ARBA" id="ARBA00023180"/>
    </source>
</evidence>
<dbReference type="FunFam" id="1.10.225.10:FF:000008">
    <property type="entry name" value="Pulmonary surfactant-associated protein B"/>
    <property type="match status" value="1"/>
</dbReference>
<keyword evidence="2" id="KW-0964">Secreted</keyword>
<dbReference type="GO" id="GO:0005764">
    <property type="term" value="C:lysosome"/>
    <property type="evidence" value="ECO:0007669"/>
    <property type="project" value="InterPro"/>
</dbReference>
<dbReference type="OrthoDB" id="20602at2759"/>
<accession>L8HJ07</accession>
<evidence type="ECO:0000256" key="9">
    <source>
        <dbReference type="ARBA" id="ARBA00041785"/>
    </source>
</evidence>
<keyword evidence="5" id="KW-1015">Disulfide bond</keyword>
<dbReference type="SMART" id="SM00741">
    <property type="entry name" value="SapB"/>
    <property type="match status" value="1"/>
</dbReference>
<evidence type="ECO:0000313" key="12">
    <source>
        <dbReference type="EMBL" id="ELR24668.1"/>
    </source>
</evidence>
<dbReference type="GO" id="GO:0016020">
    <property type="term" value="C:membrane"/>
    <property type="evidence" value="ECO:0007669"/>
    <property type="project" value="GOC"/>
</dbReference>
<organism evidence="12 13">
    <name type="scientific">Acanthamoeba castellanii (strain ATCC 30010 / Neff)</name>
    <dbReference type="NCBI Taxonomy" id="1257118"/>
    <lineage>
        <taxon>Eukaryota</taxon>
        <taxon>Amoebozoa</taxon>
        <taxon>Discosea</taxon>
        <taxon>Longamoebia</taxon>
        <taxon>Centramoebida</taxon>
        <taxon>Acanthamoebidae</taxon>
        <taxon>Acanthamoeba</taxon>
    </lineage>
</organism>
<keyword evidence="6" id="KW-0325">Glycoprotein</keyword>
<dbReference type="PROSITE" id="PS50015">
    <property type="entry name" value="SAP_B"/>
    <property type="match status" value="1"/>
</dbReference>
<dbReference type="Pfam" id="PF05184">
    <property type="entry name" value="SapB_1"/>
    <property type="match status" value="1"/>
</dbReference>
<dbReference type="KEGG" id="acan:ACA1_172950"/>
<feature type="chain" id="PRO_5003991138" description="Pulmonary surfactant-associated protein B" evidence="10">
    <location>
        <begin position="28"/>
        <end position="125"/>
    </location>
</feature>
<dbReference type="InterPro" id="IPR008138">
    <property type="entry name" value="SapB_2"/>
</dbReference>
<protein>
    <recommendedName>
        <fullName evidence="8">Pulmonary surfactant-associated protein B</fullName>
    </recommendedName>
    <alternativeName>
        <fullName evidence="9">Pulmonary surfactant-associated proteolipid SPL(Phe)</fullName>
    </alternativeName>
</protein>
<feature type="signal peptide" evidence="10">
    <location>
        <begin position="1"/>
        <end position="27"/>
    </location>
</feature>
<proteinExistence type="predicted"/>
<dbReference type="EMBL" id="KB007811">
    <property type="protein sequence ID" value="ELR24668.1"/>
    <property type="molecule type" value="Genomic_DNA"/>
</dbReference>
<evidence type="ECO:0000256" key="1">
    <source>
        <dbReference type="ARBA" id="ARBA00004239"/>
    </source>
</evidence>
<dbReference type="InterPro" id="IPR008373">
    <property type="entry name" value="Saposin"/>
</dbReference>
<dbReference type="PRINTS" id="PR01797">
    <property type="entry name" value="SAPOSIN"/>
</dbReference>
<keyword evidence="4" id="KW-0677">Repeat</keyword>
<dbReference type="PANTHER" id="PTHR11480">
    <property type="entry name" value="SAPOSIN-RELATED"/>
    <property type="match status" value="1"/>
</dbReference>
<keyword evidence="13" id="KW-1185">Reference proteome</keyword>
<dbReference type="AlphaFoldDB" id="L8HJ07"/>
<dbReference type="InterPro" id="IPR008139">
    <property type="entry name" value="SaposinB_dom"/>
</dbReference>
<evidence type="ECO:0000256" key="7">
    <source>
        <dbReference type="ARBA" id="ARBA00037221"/>
    </source>
</evidence>
<dbReference type="InterPro" id="IPR007856">
    <property type="entry name" value="SapB_1"/>
</dbReference>
<dbReference type="InterPro" id="IPR051428">
    <property type="entry name" value="Sphingo_Act-Surfact_Prot"/>
</dbReference>
<dbReference type="Pfam" id="PF03489">
    <property type="entry name" value="SapB_2"/>
    <property type="match status" value="1"/>
</dbReference>
<evidence type="ECO:0000256" key="2">
    <source>
        <dbReference type="ARBA" id="ARBA00022525"/>
    </source>
</evidence>
<evidence type="ECO:0000259" key="11">
    <source>
        <dbReference type="PROSITE" id="PS50015"/>
    </source>
</evidence>
<reference evidence="12 13" key="1">
    <citation type="journal article" date="2013" name="Genome Biol.">
        <title>Genome of Acanthamoeba castellanii highlights extensive lateral gene transfer and early evolution of tyrosine kinase signaling.</title>
        <authorList>
            <person name="Clarke M."/>
            <person name="Lohan A.J."/>
            <person name="Liu B."/>
            <person name="Lagkouvardos I."/>
            <person name="Roy S."/>
            <person name="Zafar N."/>
            <person name="Bertelli C."/>
            <person name="Schilde C."/>
            <person name="Kianianmomeni A."/>
            <person name="Burglin T.R."/>
            <person name="Frech C."/>
            <person name="Turcotte B."/>
            <person name="Kopec K.O."/>
            <person name="Synnott J.M."/>
            <person name="Choo C."/>
            <person name="Paponov I."/>
            <person name="Finkler A."/>
            <person name="Soon Heng Tan C."/>
            <person name="Hutchins A.P."/>
            <person name="Weinmeier T."/>
            <person name="Rattei T."/>
            <person name="Chu J.S."/>
            <person name="Gimenez G."/>
            <person name="Irimia M."/>
            <person name="Rigden D.J."/>
            <person name="Fitzpatrick D.A."/>
            <person name="Lorenzo-Morales J."/>
            <person name="Bateman A."/>
            <person name="Chiu C.H."/>
            <person name="Tang P."/>
            <person name="Hegemann P."/>
            <person name="Fromm H."/>
            <person name="Raoult D."/>
            <person name="Greub G."/>
            <person name="Miranda-Saavedra D."/>
            <person name="Chen N."/>
            <person name="Nash P."/>
            <person name="Ginger M.L."/>
            <person name="Horn M."/>
            <person name="Schaap P."/>
            <person name="Caler L."/>
            <person name="Loftus B."/>
        </authorList>
    </citation>
    <scope>NUCLEOTIDE SEQUENCE [LARGE SCALE GENOMIC DNA]</scope>
    <source>
        <strain evidence="12 13">Neff</strain>
    </source>
</reference>